<accession>A0A9P8THC0</accession>
<dbReference type="OrthoDB" id="6499973at2759"/>
<dbReference type="PANTHER" id="PTHR11360">
    <property type="entry name" value="MONOCARBOXYLATE TRANSPORTER"/>
    <property type="match status" value="1"/>
</dbReference>
<evidence type="ECO:0000256" key="2">
    <source>
        <dbReference type="ARBA" id="ARBA00006727"/>
    </source>
</evidence>
<feature type="transmembrane region" description="Helical" evidence="3">
    <location>
        <begin position="307"/>
        <end position="326"/>
    </location>
</feature>
<comment type="caution">
    <text evidence="4">The sequence shown here is derived from an EMBL/GenBank/DDBJ whole genome shotgun (WGS) entry which is preliminary data.</text>
</comment>
<gene>
    <name evidence="4" type="ORF">WICMUC_000840</name>
</gene>
<evidence type="ECO:0000256" key="3">
    <source>
        <dbReference type="SAM" id="Phobius"/>
    </source>
</evidence>
<evidence type="ECO:0000313" key="5">
    <source>
        <dbReference type="Proteomes" id="UP000769528"/>
    </source>
</evidence>
<feature type="transmembrane region" description="Helical" evidence="3">
    <location>
        <begin position="405"/>
        <end position="427"/>
    </location>
</feature>
<feature type="transmembrane region" description="Helical" evidence="3">
    <location>
        <begin position="239"/>
        <end position="263"/>
    </location>
</feature>
<feature type="transmembrane region" description="Helical" evidence="3">
    <location>
        <begin position="166"/>
        <end position="186"/>
    </location>
</feature>
<dbReference type="InterPro" id="IPR011701">
    <property type="entry name" value="MFS"/>
</dbReference>
<dbReference type="PANTHER" id="PTHR11360:SF315">
    <property type="entry name" value="TRANSPORTER MCH2-RELATED"/>
    <property type="match status" value="1"/>
</dbReference>
<comment type="subcellular location">
    <subcellularLocation>
        <location evidence="1">Membrane</location>
        <topology evidence="1">Multi-pass membrane protein</topology>
    </subcellularLocation>
</comment>
<proteinExistence type="inferred from homology"/>
<dbReference type="Gene3D" id="1.20.1250.20">
    <property type="entry name" value="MFS general substrate transporter like domains"/>
    <property type="match status" value="2"/>
</dbReference>
<feature type="transmembrane region" description="Helical" evidence="3">
    <location>
        <begin position="134"/>
        <end position="154"/>
    </location>
</feature>
<feature type="transmembrane region" description="Helical" evidence="3">
    <location>
        <begin position="109"/>
        <end position="128"/>
    </location>
</feature>
<feature type="transmembrane region" description="Helical" evidence="3">
    <location>
        <begin position="198"/>
        <end position="218"/>
    </location>
</feature>
<organism evidence="4 5">
    <name type="scientific">Wickerhamomyces mucosus</name>
    <dbReference type="NCBI Taxonomy" id="1378264"/>
    <lineage>
        <taxon>Eukaryota</taxon>
        <taxon>Fungi</taxon>
        <taxon>Dikarya</taxon>
        <taxon>Ascomycota</taxon>
        <taxon>Saccharomycotina</taxon>
        <taxon>Saccharomycetes</taxon>
        <taxon>Phaffomycetales</taxon>
        <taxon>Wickerhamomycetaceae</taxon>
        <taxon>Wickerhamomyces</taxon>
    </lineage>
</organism>
<feature type="transmembrane region" description="Helical" evidence="3">
    <location>
        <begin position="80"/>
        <end position="102"/>
    </location>
</feature>
<comment type="similarity">
    <text evidence="2">Belongs to the major facilitator superfamily. Monocarboxylate porter (TC 2.A.1.13) family.</text>
</comment>
<keyword evidence="3" id="KW-1133">Transmembrane helix</keyword>
<name>A0A9P8THC0_9ASCO</name>
<keyword evidence="3" id="KW-0812">Transmembrane</keyword>
<evidence type="ECO:0008006" key="6">
    <source>
        <dbReference type="Google" id="ProtNLM"/>
    </source>
</evidence>
<dbReference type="GO" id="GO:0022857">
    <property type="term" value="F:transmembrane transporter activity"/>
    <property type="evidence" value="ECO:0007669"/>
    <property type="project" value="InterPro"/>
</dbReference>
<reference evidence="4" key="1">
    <citation type="journal article" date="2021" name="Open Biol.">
        <title>Shared evolutionary footprints suggest mitochondrial oxidative damage underlies multiple complex I losses in fungi.</title>
        <authorList>
            <person name="Schikora-Tamarit M.A."/>
            <person name="Marcet-Houben M."/>
            <person name="Nosek J."/>
            <person name="Gabaldon T."/>
        </authorList>
    </citation>
    <scope>NUCLEOTIDE SEQUENCE</scope>
    <source>
        <strain evidence="4">CBS6341</strain>
    </source>
</reference>
<dbReference type="Pfam" id="PF07690">
    <property type="entry name" value="MFS_1"/>
    <property type="match status" value="1"/>
</dbReference>
<keyword evidence="5" id="KW-1185">Reference proteome</keyword>
<reference evidence="4" key="2">
    <citation type="submission" date="2021-01" db="EMBL/GenBank/DDBJ databases">
        <authorList>
            <person name="Schikora-Tamarit M.A."/>
        </authorList>
    </citation>
    <scope>NUCLEOTIDE SEQUENCE</scope>
    <source>
        <strain evidence="4">CBS6341</strain>
    </source>
</reference>
<dbReference type="GO" id="GO:0016020">
    <property type="term" value="C:membrane"/>
    <property type="evidence" value="ECO:0007669"/>
    <property type="project" value="UniProtKB-SubCell"/>
</dbReference>
<protein>
    <recommendedName>
        <fullName evidence="6">Major facilitator superfamily (MFS) profile domain-containing protein</fullName>
    </recommendedName>
</protein>
<dbReference type="SUPFAM" id="SSF103473">
    <property type="entry name" value="MFS general substrate transporter"/>
    <property type="match status" value="1"/>
</dbReference>
<feature type="transmembrane region" description="Helical" evidence="3">
    <location>
        <begin position="36"/>
        <end position="60"/>
    </location>
</feature>
<dbReference type="Proteomes" id="UP000769528">
    <property type="component" value="Unassembled WGS sequence"/>
</dbReference>
<dbReference type="InterPro" id="IPR050327">
    <property type="entry name" value="Proton-linked_MCT"/>
</dbReference>
<feature type="transmembrane region" description="Helical" evidence="3">
    <location>
        <begin position="275"/>
        <end position="295"/>
    </location>
</feature>
<feature type="transmembrane region" description="Helical" evidence="3">
    <location>
        <begin position="332"/>
        <end position="353"/>
    </location>
</feature>
<dbReference type="AlphaFoldDB" id="A0A9P8THC0"/>
<evidence type="ECO:0000256" key="1">
    <source>
        <dbReference type="ARBA" id="ARBA00004141"/>
    </source>
</evidence>
<feature type="transmembrane region" description="Helical" evidence="3">
    <location>
        <begin position="365"/>
        <end position="385"/>
    </location>
</feature>
<sequence>MSGVTQDKRESHEEFINDIENESPEKPLIIEVPDGGYGWVVCFGVLLFNISTWASNSAYAVYLAHYLDNDVFEGATTLDFAAVGGIAFGCGLLFSNVILWVARLTSVRFAVALGAVFQFSGLILAAFSKKIWQIYLTQGVLIGFGLAFIIIPSNSLMSQWFREKRALTQAITVTGSGFGGIMFNLAIQKIIQNISLKWALIIQAIICTVCTVTGIILIRTRDEHIKPVFKFWDFKIMKTSPFIIVSFYLGFAILGYVVLLYNLSDFTVSLGYSESQGSIVTCMISVGIILGRPTVGRLSDRFGPTTVGIFCHILVGIFNLAIWLPARNLSTAIGFAIVQGGLMGTIWVVLPPITSRLFGLKRISLVLSMFYTIIGVFAIVSPVIGIKLRTSAPQGTYSPTQYRDPAIYCGCVYLGAALLLWVIRAYLLSRDEVAEKTESHEDNDELHIKVSFTQILSKLFARSPHRKV</sequence>
<dbReference type="InterPro" id="IPR036259">
    <property type="entry name" value="MFS_trans_sf"/>
</dbReference>
<evidence type="ECO:0000313" key="4">
    <source>
        <dbReference type="EMBL" id="KAH3679608.1"/>
    </source>
</evidence>
<dbReference type="EMBL" id="JAEUBF010000267">
    <property type="protein sequence ID" value="KAH3679608.1"/>
    <property type="molecule type" value="Genomic_DNA"/>
</dbReference>
<keyword evidence="3" id="KW-0472">Membrane</keyword>